<organism evidence="4 5">
    <name type="scientific">Empedobacter falsenii</name>
    <dbReference type="NCBI Taxonomy" id="343874"/>
    <lineage>
        <taxon>Bacteria</taxon>
        <taxon>Pseudomonadati</taxon>
        <taxon>Bacteroidota</taxon>
        <taxon>Flavobacteriia</taxon>
        <taxon>Flavobacteriales</taxon>
        <taxon>Weeksellaceae</taxon>
        <taxon>Empedobacter</taxon>
    </lineage>
</organism>
<evidence type="ECO:0000259" key="2">
    <source>
        <dbReference type="PROSITE" id="PS51729"/>
    </source>
</evidence>
<dbReference type="InterPro" id="IPR016181">
    <property type="entry name" value="Acyl_CoA_acyltransferase"/>
</dbReference>
<evidence type="ECO:0000313" key="3">
    <source>
        <dbReference type="EMBL" id="MDM1552784.1"/>
    </source>
</evidence>
<evidence type="ECO:0000259" key="1">
    <source>
        <dbReference type="PROSITE" id="PS51186"/>
    </source>
</evidence>
<reference evidence="3" key="3">
    <citation type="journal article" date="2022" name="Sci. Total Environ.">
        <title>Prevalence, transmission, and molecular epidemiology of tet(X)-positive bacteria among humans, animals, and environmental niches in China: An epidemiological, and genomic-based study.</title>
        <authorList>
            <person name="Dong N."/>
            <person name="Zeng Y."/>
            <person name="Cai C."/>
            <person name="Sun C."/>
            <person name="Lu J."/>
            <person name="Liu C."/>
            <person name="Zhou H."/>
            <person name="Sun Q."/>
            <person name="Shu L."/>
            <person name="Wang H."/>
            <person name="Wang Y."/>
            <person name="Wang S."/>
            <person name="Wu C."/>
            <person name="Chan E.W."/>
            <person name="Chen G."/>
            <person name="Shen Z."/>
            <person name="Chen S."/>
            <person name="Zhang R."/>
        </authorList>
    </citation>
    <scope>NUCLEOTIDE SEQUENCE</scope>
    <source>
        <strain evidence="3">210</strain>
    </source>
</reference>
<dbReference type="InterPro" id="IPR031165">
    <property type="entry name" value="GNAT_YJDJ"/>
</dbReference>
<dbReference type="Pfam" id="PF14542">
    <property type="entry name" value="Acetyltransf_CG"/>
    <property type="match status" value="1"/>
</dbReference>
<reference evidence="4 5" key="1">
    <citation type="submission" date="2018-06" db="EMBL/GenBank/DDBJ databases">
        <authorList>
            <consortium name="Pathogen Informatics"/>
            <person name="Doyle S."/>
        </authorList>
    </citation>
    <scope>NUCLEOTIDE SEQUENCE [LARGE SCALE GENOMIC DNA]</scope>
    <source>
        <strain evidence="4 5">NCTC13456</strain>
    </source>
</reference>
<dbReference type="EMBL" id="JACALR010000009">
    <property type="protein sequence ID" value="MDM1552784.1"/>
    <property type="molecule type" value="Genomic_DNA"/>
</dbReference>
<feature type="domain" description="N-acetyltransferase" evidence="1">
    <location>
        <begin position="1"/>
        <end position="92"/>
    </location>
</feature>
<gene>
    <name evidence="3" type="ORF">HX095_16400</name>
    <name evidence="4" type="ORF">NCTC13456_01034</name>
</gene>
<dbReference type="InterPro" id="IPR000182">
    <property type="entry name" value="GNAT_dom"/>
</dbReference>
<dbReference type="GO" id="GO:0016747">
    <property type="term" value="F:acyltransferase activity, transferring groups other than amino-acyl groups"/>
    <property type="evidence" value="ECO:0007669"/>
    <property type="project" value="InterPro"/>
</dbReference>
<dbReference type="CDD" id="cd04301">
    <property type="entry name" value="NAT_SF"/>
    <property type="match status" value="1"/>
</dbReference>
<sequence length="92" mass="10443">MKIELNLEGKNGVFILLDENNKEVGELTFMLKEEQMLINHTGVNPELRGQGLAEKLVLEAVDYARKNQLKIIPFCSYVSVYVGKHPEVQDVI</sequence>
<dbReference type="OrthoDB" id="1120671at2"/>
<feature type="domain" description="N-acetyltransferase" evidence="2">
    <location>
        <begin position="6"/>
        <end position="92"/>
    </location>
</feature>
<dbReference type="Gene3D" id="3.40.630.30">
    <property type="match status" value="1"/>
</dbReference>
<dbReference type="RefSeq" id="WP_038337243.1">
    <property type="nucleotide sequence ID" value="NZ_JACALQ010000013.1"/>
</dbReference>
<dbReference type="PROSITE" id="PS51729">
    <property type="entry name" value="GNAT_YJDJ"/>
    <property type="match status" value="1"/>
</dbReference>
<dbReference type="EMBL" id="UFXS01000001">
    <property type="protein sequence ID" value="STD54477.1"/>
    <property type="molecule type" value="Genomic_DNA"/>
</dbReference>
<dbReference type="STRING" id="343874.GCA_000805695_02715"/>
<dbReference type="Proteomes" id="UP001173578">
    <property type="component" value="Unassembled WGS sequence"/>
</dbReference>
<dbReference type="InterPro" id="IPR045057">
    <property type="entry name" value="Gcn5-rel_NAT"/>
</dbReference>
<reference evidence="3" key="2">
    <citation type="submission" date="2020-06" db="EMBL/GenBank/DDBJ databases">
        <authorList>
            <person name="Dong N."/>
        </authorList>
    </citation>
    <scope>NUCLEOTIDE SEQUENCE</scope>
    <source>
        <strain evidence="3">210</strain>
    </source>
</reference>
<evidence type="ECO:0000313" key="4">
    <source>
        <dbReference type="EMBL" id="STD54477.1"/>
    </source>
</evidence>
<evidence type="ECO:0000313" key="5">
    <source>
        <dbReference type="Proteomes" id="UP000254737"/>
    </source>
</evidence>
<dbReference type="SUPFAM" id="SSF55729">
    <property type="entry name" value="Acyl-CoA N-acyltransferases (Nat)"/>
    <property type="match status" value="1"/>
</dbReference>
<accession>A0A376G6D9</accession>
<dbReference type="PANTHER" id="PTHR31435">
    <property type="entry name" value="PROTEIN NATD1"/>
    <property type="match status" value="1"/>
</dbReference>
<name>A0A376G6D9_9FLAO</name>
<dbReference type="PROSITE" id="PS51186">
    <property type="entry name" value="GNAT"/>
    <property type="match status" value="1"/>
</dbReference>
<protein>
    <submittedName>
        <fullName evidence="3">N-acetyltransferase</fullName>
    </submittedName>
</protein>
<dbReference type="Proteomes" id="UP000254737">
    <property type="component" value="Unassembled WGS sequence"/>
</dbReference>
<proteinExistence type="predicted"/>
<dbReference type="PANTHER" id="PTHR31435:SF10">
    <property type="entry name" value="BSR4717 PROTEIN"/>
    <property type="match status" value="1"/>
</dbReference>
<dbReference type="AlphaFoldDB" id="A0A376G6D9"/>